<accession>A0A2P6SID5</accession>
<keyword evidence="2" id="KW-1185">Reference proteome</keyword>
<dbReference type="PANTHER" id="PTHR12601:SF17">
    <property type="entry name" value="PROTEIN REDUCED CHLOROPLAST COVERAGE 1"/>
    <property type="match status" value="1"/>
</dbReference>
<evidence type="ECO:0000313" key="1">
    <source>
        <dbReference type="EMBL" id="PRQ58451.1"/>
    </source>
</evidence>
<dbReference type="Gramene" id="PRQ58451">
    <property type="protein sequence ID" value="PRQ58451"/>
    <property type="gene ID" value="RchiOBHm_Chr1g0359451"/>
</dbReference>
<evidence type="ECO:0000313" key="2">
    <source>
        <dbReference type="Proteomes" id="UP000238479"/>
    </source>
</evidence>
<organism evidence="1 2">
    <name type="scientific">Rosa chinensis</name>
    <name type="common">China rose</name>
    <dbReference type="NCBI Taxonomy" id="74649"/>
    <lineage>
        <taxon>Eukaryota</taxon>
        <taxon>Viridiplantae</taxon>
        <taxon>Streptophyta</taxon>
        <taxon>Embryophyta</taxon>
        <taxon>Tracheophyta</taxon>
        <taxon>Spermatophyta</taxon>
        <taxon>Magnoliopsida</taxon>
        <taxon>eudicotyledons</taxon>
        <taxon>Gunneridae</taxon>
        <taxon>Pentapetalae</taxon>
        <taxon>rosids</taxon>
        <taxon>fabids</taxon>
        <taxon>Rosales</taxon>
        <taxon>Rosaceae</taxon>
        <taxon>Rosoideae</taxon>
        <taxon>Rosoideae incertae sedis</taxon>
        <taxon>Rosa</taxon>
    </lineage>
</organism>
<reference evidence="1 2" key="1">
    <citation type="journal article" date="2018" name="Nat. Genet.">
        <title>The Rosa genome provides new insights in the design of modern roses.</title>
        <authorList>
            <person name="Bendahmane M."/>
        </authorList>
    </citation>
    <scope>NUCLEOTIDE SEQUENCE [LARGE SCALE GENOMIC DNA]</scope>
    <source>
        <strain evidence="2">cv. Old Blush</strain>
    </source>
</reference>
<dbReference type="InterPro" id="IPR027523">
    <property type="entry name" value="CLU_prot"/>
</dbReference>
<dbReference type="PANTHER" id="PTHR12601">
    <property type="entry name" value="EUKARYOTIC TRANSLATION INITIATION FACTOR 3 SUBUNIT EIF-3"/>
    <property type="match status" value="1"/>
</dbReference>
<dbReference type="AlphaFoldDB" id="A0A2P6SID5"/>
<proteinExistence type="predicted"/>
<name>A0A2P6SID5_ROSCH</name>
<dbReference type="EMBL" id="PDCK01000039">
    <property type="protein sequence ID" value="PRQ58451.1"/>
    <property type="molecule type" value="Genomic_DNA"/>
</dbReference>
<dbReference type="STRING" id="74649.A0A2P6SID5"/>
<dbReference type="GO" id="GO:0005737">
    <property type="term" value="C:cytoplasm"/>
    <property type="evidence" value="ECO:0007669"/>
    <property type="project" value="TreeGrafter"/>
</dbReference>
<dbReference type="Proteomes" id="UP000238479">
    <property type="component" value="Chromosome 1"/>
</dbReference>
<evidence type="ECO:0008006" key="3">
    <source>
        <dbReference type="Google" id="ProtNLM"/>
    </source>
</evidence>
<gene>
    <name evidence="1" type="ORF">RchiOBHm_Chr1g0359451</name>
</gene>
<comment type="caution">
    <text evidence="1">The sequence shown here is derived from an EMBL/GenBank/DDBJ whole genome shotgun (WGS) entry which is preliminary data.</text>
</comment>
<sequence>MDCQILLILPRRDFVRIFSTGATYINVAVMEEGLGNVHIAVRYLHKALKRKQKLLCPDHIQIVARYHNTAIALSLMNACPLSFWISRQLCKLYEHSLVQMTYDAAAWLEYFESWLDAAPFNPSSSIHTAPVSMNNAMCFAVGAGCCPDYCIWLVNMILHPGAATVFPSVNPVCTSLLIHTLLRGRVPIEHQLQMSR</sequence>
<protein>
    <recommendedName>
        <fullName evidence="3">Tetratricopeptide-like helical domain-containing protein</fullName>
    </recommendedName>
</protein>